<evidence type="ECO:0000256" key="9">
    <source>
        <dbReference type="ARBA" id="ARBA00023125"/>
    </source>
</evidence>
<reference evidence="16 17" key="1">
    <citation type="journal article" date="2011" name="Vet. Pathol.">
        <title>Novel betapapillomavirus associated with hand and foot papillomas in a cynomolgus macaque.</title>
        <authorList>
            <person name="Wood C.E."/>
            <person name="Tannehill-Gregg S.H."/>
            <person name="Chen Z."/>
            <person name="Doorslaer K."/>
            <person name="Nelson D.R."/>
            <person name="Cline J.M."/>
            <person name="Burk R.D."/>
        </authorList>
    </citation>
    <scope>NUCLEOTIDE SEQUENCE [LARGE SCALE GENOMIC DNA]</scope>
    <source>
        <strain evidence="16">CgPV1</strain>
    </source>
</reference>
<dbReference type="InterPro" id="IPR033668">
    <property type="entry name" value="Reg_prot_E2"/>
</dbReference>
<evidence type="ECO:0000313" key="16">
    <source>
        <dbReference type="EMBL" id="ADW41703.1"/>
    </source>
</evidence>
<name>F8QPQ3_9PAPI</name>
<feature type="domain" description="Papillomavirus E2 N-terminal" evidence="14">
    <location>
        <begin position="1"/>
        <end position="198"/>
    </location>
</feature>
<evidence type="ECO:0000256" key="8">
    <source>
        <dbReference type="ARBA" id="ARBA00023015"/>
    </source>
</evidence>
<evidence type="ECO:0000256" key="4">
    <source>
        <dbReference type="ARBA" id="ARBA00022518"/>
    </source>
</evidence>
<dbReference type="InterPro" id="IPR012677">
    <property type="entry name" value="Nucleotide-bd_a/b_plait_sf"/>
</dbReference>
<organism evidence="16 17">
    <name type="scientific">Colobus guereza papillomavirus 1</name>
    <dbReference type="NCBI Taxonomy" id="2759889"/>
    <lineage>
        <taxon>Viruses</taxon>
        <taxon>Monodnaviria</taxon>
        <taxon>Shotokuvirae</taxon>
        <taxon>Cossaviricota</taxon>
        <taxon>Papovaviricetes</taxon>
        <taxon>Zurhausenvirales</taxon>
        <taxon>Papillomaviridae</taxon>
        <taxon>Firstpapillomavirinae</taxon>
        <taxon>Alphapapillomavirus</taxon>
        <taxon>Alphapapillomavirus 14</taxon>
    </lineage>
</organism>
<sequence>METLASRLDALQETLLVLYETDSSKLEDQITHWKNVRLENVMLYKARESGLTRIGHQVVPVLGVAKAKACKAIEIQLALQTLQNSPYACEPWTLRDTSQEIWEAPPKQCWKKRGYTVEVRFDGDEEKAMCYTAWRDIYVQNFADDTWVKHAGKVDHAGLYFVHEGIRVDYVKFAKEAVTYGNQGTWSVYVGGQLIDECESVSSTQDTKQVPIAGSAAPGLHSGEPLLHAPETTAGAQRLGPPASPPRTPTKRQRVRVGSEQSADPSERLWQKQRRVDSGQRPVVCHADSSNQHGNCSDCNVAPVTHLRGDPNKLKCLRYRLGKHKSILFNKVSSTWHWATGADTDKGTFVTVWHSDREQQGRFLATVSIPKDIEVLQGHMSMFP</sequence>
<comment type="similarity">
    <text evidence="2">Belongs to the papillomaviridae E8^E2C protein family.</text>
</comment>
<dbReference type="Pfam" id="PF00511">
    <property type="entry name" value="PPV_E2_C"/>
    <property type="match status" value="1"/>
</dbReference>
<feature type="compositionally biased region" description="Basic and acidic residues" evidence="13">
    <location>
        <begin position="265"/>
        <end position="275"/>
    </location>
</feature>
<comment type="caution">
    <text evidence="12">Lacks conserved residue(s) required for the propagation of feature annotation.</text>
</comment>
<dbReference type="Gene3D" id="1.10.287.30">
    <property type="entry name" value="E2 (early) protein, N terminal domain, subdomain 1"/>
    <property type="match status" value="1"/>
</dbReference>
<keyword evidence="6 12" id="KW-1048">Host nucleus</keyword>
<keyword evidence="4 12" id="KW-0244">Early protein</keyword>
<evidence type="ECO:0000259" key="14">
    <source>
        <dbReference type="Pfam" id="PF00508"/>
    </source>
</evidence>
<dbReference type="GO" id="GO:0042025">
    <property type="term" value="C:host cell nucleus"/>
    <property type="evidence" value="ECO:0007669"/>
    <property type="project" value="UniProtKB-SubCell"/>
</dbReference>
<feature type="region of interest" description="Disordered" evidence="13">
    <location>
        <begin position="234"/>
        <end position="275"/>
    </location>
</feature>
<dbReference type="GO" id="GO:0006351">
    <property type="term" value="P:DNA-templated transcription"/>
    <property type="evidence" value="ECO:0007669"/>
    <property type="project" value="UniProtKB-UniRule"/>
</dbReference>
<dbReference type="SUPFAM" id="SSF54957">
    <property type="entry name" value="Viral DNA-binding domain"/>
    <property type="match status" value="1"/>
</dbReference>
<keyword evidence="7 12" id="KW-0235">DNA replication</keyword>
<keyword evidence="11 12" id="KW-0804">Transcription</keyword>
<evidence type="ECO:0000256" key="3">
    <source>
        <dbReference type="ARBA" id="ARBA00022491"/>
    </source>
</evidence>
<dbReference type="GO" id="GO:0003677">
    <property type="term" value="F:DNA binding"/>
    <property type="evidence" value="ECO:0007669"/>
    <property type="project" value="UniProtKB-UniRule"/>
</dbReference>
<dbReference type="InterPro" id="IPR001866">
    <property type="entry name" value="PPV_E2_N"/>
</dbReference>
<keyword evidence="3 12" id="KW-0678">Repressor</keyword>
<keyword evidence="5 12" id="KW-0597">Phosphoprotein</keyword>
<accession>F8QPQ3</accession>
<evidence type="ECO:0000256" key="7">
    <source>
        <dbReference type="ARBA" id="ARBA00022705"/>
    </source>
</evidence>
<comment type="function">
    <text evidence="12">Plays a role in the initiation of viral DNA replication. A dimer of E2 interacts with a dimer of E1 in order to improve specificity of E1 DNA binding activity. Once the complex recognizes and binds DNA at specific sites, the E2 dimer is removed from DNA. E2 also regulates viral transcription through binding to the E2RE response element (5'-ACCNNNNNNGGT-3') present in multiple copies in the regulatory regions of the viral genome. Activates or represses transcription depending on E2RE's position with regards to proximal promoter elements including the TATA-box. Repression occurs by sterically hindering the assembly of the transcription initiation complex.</text>
</comment>
<dbReference type="HAMAP" id="MF_04001">
    <property type="entry name" value="PPV_E2"/>
    <property type="match status" value="1"/>
</dbReference>
<dbReference type="Pfam" id="PF00508">
    <property type="entry name" value="PPV_E2_N"/>
    <property type="match status" value="1"/>
</dbReference>
<gene>
    <name evidence="12 16" type="primary">E2</name>
</gene>
<dbReference type="Gene3D" id="3.30.70.330">
    <property type="match status" value="1"/>
</dbReference>
<dbReference type="Proteomes" id="UP000171007">
    <property type="component" value="Segment"/>
</dbReference>
<feature type="domain" description="Papillomavirus E2 C-terminal" evidence="15">
    <location>
        <begin position="303"/>
        <end position="380"/>
    </location>
</feature>
<dbReference type="InterPro" id="IPR042503">
    <property type="entry name" value="Regulatory_protein_E2_N_1"/>
</dbReference>
<keyword evidence="8 12" id="KW-0805">Transcription regulation</keyword>
<dbReference type="GO" id="GO:0006275">
    <property type="term" value="P:regulation of DNA replication"/>
    <property type="evidence" value="ECO:0007669"/>
    <property type="project" value="UniProtKB-UniRule"/>
</dbReference>
<evidence type="ECO:0000256" key="5">
    <source>
        <dbReference type="ARBA" id="ARBA00022553"/>
    </source>
</evidence>
<evidence type="ECO:0000256" key="13">
    <source>
        <dbReference type="SAM" id="MobiDB-lite"/>
    </source>
</evidence>
<comment type="subunit">
    <text evidence="12">Binds DNA as homodimer. Interacts with protein E1; this interaction greatly increases E1 DNA-binding activity. Interacts with protein L1; this interaction enhances E2-dependent replication and transcription activation. Interacts with protein L2; this interaction inhibits E2 transcriptional activity but not DNA replication function E2. Interacts with protein E7; this interaction inhibits E7 oncogenic activity. Interacts with host TAF1; this interaction modulates E2-dependent transcriptional regulation. Interacts with host BRD4; this interaction mediates E2 transcriptional activation function. Additionally, the interaction with host BRD4 on mitotic chromosomes mediates tethering of the viral genome. Interacts with host TOPBP1; this interaction is required for optimal viral DNA replication.</text>
</comment>
<dbReference type="InterPro" id="IPR000427">
    <property type="entry name" value="Papillomavirus_E2_C"/>
</dbReference>
<evidence type="ECO:0000256" key="11">
    <source>
        <dbReference type="ARBA" id="ARBA00023163"/>
    </source>
</evidence>
<proteinExistence type="inferred from homology"/>
<comment type="subcellular location">
    <subcellularLocation>
        <location evidence="1 12">Host nucleus</location>
    </subcellularLocation>
</comment>
<evidence type="ECO:0000313" key="17">
    <source>
        <dbReference type="Proteomes" id="UP000171007"/>
    </source>
</evidence>
<evidence type="ECO:0000256" key="6">
    <source>
        <dbReference type="ARBA" id="ARBA00022562"/>
    </source>
</evidence>
<dbReference type="InterPro" id="IPR036050">
    <property type="entry name" value="Regulatory_protein_E2_N"/>
</dbReference>
<dbReference type="Gene3D" id="2.170.200.10">
    <property type="entry name" value="Papillomavirus E2 early protein domain"/>
    <property type="match status" value="1"/>
</dbReference>
<dbReference type="InterPro" id="IPR042504">
    <property type="entry name" value="Regulatory_protein_E2_N_2"/>
</dbReference>
<evidence type="ECO:0000256" key="12">
    <source>
        <dbReference type="HAMAP-Rule" id="MF_04001"/>
    </source>
</evidence>
<evidence type="ECO:0000256" key="10">
    <source>
        <dbReference type="ARBA" id="ARBA00023159"/>
    </source>
</evidence>
<protein>
    <recommendedName>
        <fullName evidence="12">Regulatory protein E2</fullName>
    </recommendedName>
</protein>
<evidence type="ECO:0000256" key="1">
    <source>
        <dbReference type="ARBA" id="ARBA00004147"/>
    </source>
</evidence>
<evidence type="ECO:0000256" key="2">
    <source>
        <dbReference type="ARBA" id="ARBA00007794"/>
    </source>
</evidence>
<dbReference type="GO" id="GO:0006260">
    <property type="term" value="P:DNA replication"/>
    <property type="evidence" value="ECO:0007669"/>
    <property type="project" value="UniProtKB-KW"/>
</dbReference>
<dbReference type="GO" id="GO:0000166">
    <property type="term" value="F:nucleotide binding"/>
    <property type="evidence" value="ECO:0007669"/>
    <property type="project" value="UniProtKB-UniRule"/>
</dbReference>
<dbReference type="InterPro" id="IPR035975">
    <property type="entry name" value="E2/EBNA1_C_sf"/>
</dbReference>
<keyword evidence="9 12" id="KW-0238">DNA-binding</keyword>
<evidence type="ECO:0000259" key="15">
    <source>
        <dbReference type="Pfam" id="PF00511"/>
    </source>
</evidence>
<dbReference type="GO" id="GO:0039693">
    <property type="term" value="P:viral DNA genome replication"/>
    <property type="evidence" value="ECO:0007669"/>
    <property type="project" value="UniProtKB-UniRule"/>
</dbReference>
<comment type="similarity">
    <text evidence="12">Belongs to the papillomaviridae E2 protein family.</text>
</comment>
<dbReference type="EMBL" id="GU014532">
    <property type="protein sequence ID" value="ADW41703.1"/>
    <property type="molecule type" value="Genomic_DNA"/>
</dbReference>
<keyword evidence="10 12" id="KW-0010">Activator</keyword>
<comment type="PTM">
    <text evidence="12">Phosphorylated.</text>
</comment>
<dbReference type="SUPFAM" id="SSF51332">
    <property type="entry name" value="E2 regulatory, transactivation domain"/>
    <property type="match status" value="1"/>
</dbReference>
<dbReference type="GO" id="GO:0003700">
    <property type="term" value="F:DNA-binding transcription factor activity"/>
    <property type="evidence" value="ECO:0007669"/>
    <property type="project" value="UniProtKB-UniRule"/>
</dbReference>
<feature type="region of interest" description="DNA-binding domain" evidence="12">
    <location>
        <begin position="301"/>
        <end position="384"/>
    </location>
</feature>